<evidence type="ECO:0000256" key="2">
    <source>
        <dbReference type="ARBA" id="ARBA00022801"/>
    </source>
</evidence>
<dbReference type="Proteomes" id="UP000494261">
    <property type="component" value="Unassembled WGS sequence"/>
</dbReference>
<dbReference type="PANTHER" id="PTHR31793">
    <property type="entry name" value="4-HYDROXYBENZOYL-COA THIOESTERASE FAMILY MEMBER"/>
    <property type="match status" value="1"/>
</dbReference>
<dbReference type="EMBL" id="CABVQC010000001">
    <property type="protein sequence ID" value="VWB10843.1"/>
    <property type="molecule type" value="Genomic_DNA"/>
</dbReference>
<evidence type="ECO:0000256" key="1">
    <source>
        <dbReference type="ARBA" id="ARBA00005953"/>
    </source>
</evidence>
<organism evidence="3 4">
    <name type="scientific">Burkholderia aenigmatica</name>
    <dbReference type="NCBI Taxonomy" id="2015348"/>
    <lineage>
        <taxon>Bacteria</taxon>
        <taxon>Pseudomonadati</taxon>
        <taxon>Pseudomonadota</taxon>
        <taxon>Betaproteobacteria</taxon>
        <taxon>Burkholderiales</taxon>
        <taxon>Burkholderiaceae</taxon>
        <taxon>Burkholderia</taxon>
        <taxon>Burkholderia cepacia complex</taxon>
    </lineage>
</organism>
<dbReference type="SUPFAM" id="SSF54637">
    <property type="entry name" value="Thioesterase/thiol ester dehydrase-isomerase"/>
    <property type="match status" value="1"/>
</dbReference>
<gene>
    <name evidence="3" type="ORF">BLA13014_00209</name>
</gene>
<comment type="similarity">
    <text evidence="1">Belongs to the 4-hydroxybenzoyl-CoA thioesterase family.</text>
</comment>
<dbReference type="Gene3D" id="3.10.129.10">
    <property type="entry name" value="Hotdog Thioesterase"/>
    <property type="match status" value="1"/>
</dbReference>
<accession>A0A6P2H5X3</accession>
<dbReference type="PANTHER" id="PTHR31793:SF27">
    <property type="entry name" value="NOVEL THIOESTERASE SUPERFAMILY DOMAIN AND SAPOSIN A-TYPE DOMAIN CONTAINING PROTEIN (0610012H03RIK)"/>
    <property type="match status" value="1"/>
</dbReference>
<sequence length="142" mass="16203">MHIPSNALSTWLTPRVSETDGCGHINNTTLPVWFEAGRREFFRAVSPTLAFDDWHLAVVSMQVRFHRQIYLRDDVRIATWVSRLGNKSITVSEAAFQDDALCAAGECTYVFFNYAAQRSERVPDAVRERLAFMHCESMEATD</sequence>
<proteinExistence type="inferred from homology"/>
<keyword evidence="2" id="KW-0378">Hydrolase</keyword>
<evidence type="ECO:0000313" key="3">
    <source>
        <dbReference type="EMBL" id="VWB10843.1"/>
    </source>
</evidence>
<evidence type="ECO:0000313" key="4">
    <source>
        <dbReference type="Proteomes" id="UP000494261"/>
    </source>
</evidence>
<dbReference type="AlphaFoldDB" id="A0A6P2H5X3"/>
<dbReference type="RefSeq" id="WP_175020832.1">
    <property type="nucleotide sequence ID" value="NZ_CABVQC010000001.1"/>
</dbReference>
<dbReference type="InterPro" id="IPR050563">
    <property type="entry name" value="4-hydroxybenzoyl-CoA_TE"/>
</dbReference>
<dbReference type="Pfam" id="PF13279">
    <property type="entry name" value="4HBT_2"/>
    <property type="match status" value="1"/>
</dbReference>
<protein>
    <submittedName>
        <fullName evidence="3">Thioesterase superfamily protein</fullName>
    </submittedName>
</protein>
<dbReference type="CDD" id="cd00586">
    <property type="entry name" value="4HBT"/>
    <property type="match status" value="1"/>
</dbReference>
<name>A0A6P2H5X3_9BURK</name>
<reference evidence="3 4" key="1">
    <citation type="submission" date="2019-09" db="EMBL/GenBank/DDBJ databases">
        <authorList>
            <person name="Depoorter E."/>
        </authorList>
    </citation>
    <scope>NUCLEOTIDE SEQUENCE [LARGE SCALE GENOMIC DNA]</scope>
    <source>
        <strain evidence="3">LMG 13014</strain>
    </source>
</reference>
<dbReference type="InterPro" id="IPR029069">
    <property type="entry name" value="HotDog_dom_sf"/>
</dbReference>
<dbReference type="GO" id="GO:0047617">
    <property type="term" value="F:fatty acyl-CoA hydrolase activity"/>
    <property type="evidence" value="ECO:0007669"/>
    <property type="project" value="TreeGrafter"/>
</dbReference>